<dbReference type="PANTHER" id="PTHR43401">
    <property type="entry name" value="L-THREONINE 3-DEHYDROGENASE"/>
    <property type="match status" value="1"/>
</dbReference>
<sequence>MKAVLLPGDREVRVVERETPKPGPGEVLVCTRASAICRSDMSLYTGDPIVGGEAAGGGLVVPGHEPAGDVVEVGPGVTGLAPGDRVTAYLAIGCMRCEYCRGGRLMLCPRWKCLGFDVDGGDAEYFVVPAVNCLPLPDELSYTAGALLTDMVGTQYATQKSLAVCGATTLAVFGMGPMGGAAVLVGKALGATVLAVDLLDDRLALARKLGADAVVNSGSDDAVARLRELTGGQGPDVVVECSGAPPAQNAALDSVRKLGSVAFVGESRQTTINPSDQLIRKLLRVVGGWYFPIGLFAELSRFTVRHALPVEELVSHRFALDDAPEAFRAFDRRLTDKAVFTWD</sequence>
<dbReference type="InterPro" id="IPR013149">
    <property type="entry name" value="ADH-like_C"/>
</dbReference>
<evidence type="ECO:0000256" key="5">
    <source>
        <dbReference type="RuleBase" id="RU361277"/>
    </source>
</evidence>
<protein>
    <submittedName>
        <fullName evidence="7">Zinc-binding dehydrogenase</fullName>
    </submittedName>
</protein>
<evidence type="ECO:0000256" key="1">
    <source>
        <dbReference type="ARBA" id="ARBA00001947"/>
    </source>
</evidence>
<keyword evidence="8" id="KW-1185">Reference proteome</keyword>
<dbReference type="Proteomes" id="UP000318578">
    <property type="component" value="Unassembled WGS sequence"/>
</dbReference>
<dbReference type="InterPro" id="IPR013154">
    <property type="entry name" value="ADH-like_N"/>
</dbReference>
<keyword evidence="3 5" id="KW-0862">Zinc</keyword>
<dbReference type="SMART" id="SM00829">
    <property type="entry name" value="PKS_ER"/>
    <property type="match status" value="1"/>
</dbReference>
<dbReference type="Pfam" id="PF00107">
    <property type="entry name" value="ADH_zinc_N"/>
    <property type="match status" value="1"/>
</dbReference>
<dbReference type="AlphaFoldDB" id="A0A558AJ63"/>
<comment type="similarity">
    <text evidence="5">Belongs to the zinc-containing alcohol dehydrogenase family.</text>
</comment>
<evidence type="ECO:0000313" key="8">
    <source>
        <dbReference type="Proteomes" id="UP000318578"/>
    </source>
</evidence>
<dbReference type="Gene3D" id="3.90.180.10">
    <property type="entry name" value="Medium-chain alcohol dehydrogenases, catalytic domain"/>
    <property type="match status" value="1"/>
</dbReference>
<dbReference type="GO" id="GO:0008270">
    <property type="term" value="F:zinc ion binding"/>
    <property type="evidence" value="ECO:0007669"/>
    <property type="project" value="InterPro"/>
</dbReference>
<dbReference type="OrthoDB" id="241504at2"/>
<dbReference type="InterPro" id="IPR002328">
    <property type="entry name" value="ADH_Zn_CS"/>
</dbReference>
<evidence type="ECO:0000256" key="3">
    <source>
        <dbReference type="ARBA" id="ARBA00022833"/>
    </source>
</evidence>
<dbReference type="Gene3D" id="3.40.50.720">
    <property type="entry name" value="NAD(P)-binding Rossmann-like Domain"/>
    <property type="match status" value="1"/>
</dbReference>
<comment type="cofactor">
    <cofactor evidence="1 5">
        <name>Zn(2+)</name>
        <dbReference type="ChEBI" id="CHEBI:29105"/>
    </cofactor>
</comment>
<proteinExistence type="inferred from homology"/>
<dbReference type="EMBL" id="VJZA01000007">
    <property type="protein sequence ID" value="TVT24303.1"/>
    <property type="molecule type" value="Genomic_DNA"/>
</dbReference>
<feature type="domain" description="Enoyl reductase (ER)" evidence="6">
    <location>
        <begin position="8"/>
        <end position="340"/>
    </location>
</feature>
<dbReference type="Pfam" id="PF08240">
    <property type="entry name" value="ADH_N"/>
    <property type="match status" value="1"/>
</dbReference>
<dbReference type="InterPro" id="IPR011032">
    <property type="entry name" value="GroES-like_sf"/>
</dbReference>
<evidence type="ECO:0000256" key="2">
    <source>
        <dbReference type="ARBA" id="ARBA00022723"/>
    </source>
</evidence>
<keyword evidence="4" id="KW-0560">Oxidoreductase</keyword>
<organism evidence="7 8">
    <name type="scientific">Amycolatopsis acidiphila</name>
    <dbReference type="NCBI Taxonomy" id="715473"/>
    <lineage>
        <taxon>Bacteria</taxon>
        <taxon>Bacillati</taxon>
        <taxon>Actinomycetota</taxon>
        <taxon>Actinomycetes</taxon>
        <taxon>Pseudonocardiales</taxon>
        <taxon>Pseudonocardiaceae</taxon>
        <taxon>Amycolatopsis</taxon>
    </lineage>
</organism>
<dbReference type="InterPro" id="IPR036291">
    <property type="entry name" value="NAD(P)-bd_dom_sf"/>
</dbReference>
<dbReference type="InterPro" id="IPR020843">
    <property type="entry name" value="ER"/>
</dbReference>
<evidence type="ECO:0000259" key="6">
    <source>
        <dbReference type="SMART" id="SM00829"/>
    </source>
</evidence>
<dbReference type="InterPro" id="IPR050129">
    <property type="entry name" value="Zn_alcohol_dh"/>
</dbReference>
<evidence type="ECO:0000313" key="7">
    <source>
        <dbReference type="EMBL" id="TVT24303.1"/>
    </source>
</evidence>
<comment type="caution">
    <text evidence="7">The sequence shown here is derived from an EMBL/GenBank/DDBJ whole genome shotgun (WGS) entry which is preliminary data.</text>
</comment>
<keyword evidence="2 5" id="KW-0479">Metal-binding</keyword>
<name>A0A558AJ63_9PSEU</name>
<accession>A0A558AJ63</accession>
<dbReference type="SUPFAM" id="SSF51735">
    <property type="entry name" value="NAD(P)-binding Rossmann-fold domains"/>
    <property type="match status" value="1"/>
</dbReference>
<dbReference type="GO" id="GO:0016491">
    <property type="term" value="F:oxidoreductase activity"/>
    <property type="evidence" value="ECO:0007669"/>
    <property type="project" value="UniProtKB-KW"/>
</dbReference>
<gene>
    <name evidence="7" type="ORF">FNH06_06980</name>
</gene>
<dbReference type="PROSITE" id="PS00059">
    <property type="entry name" value="ADH_ZINC"/>
    <property type="match status" value="1"/>
</dbReference>
<reference evidence="7 8" key="1">
    <citation type="submission" date="2019-07" db="EMBL/GenBank/DDBJ databases">
        <title>New species of Amycolatopsis and Streptomyces.</title>
        <authorList>
            <person name="Duangmal K."/>
            <person name="Teo W.F.A."/>
            <person name="Lipun K."/>
        </authorList>
    </citation>
    <scope>NUCLEOTIDE SEQUENCE [LARGE SCALE GENOMIC DNA]</scope>
    <source>
        <strain evidence="7 8">JCM 30562</strain>
    </source>
</reference>
<dbReference type="PANTHER" id="PTHR43401:SF2">
    <property type="entry name" value="L-THREONINE 3-DEHYDROGENASE"/>
    <property type="match status" value="1"/>
</dbReference>
<dbReference type="RefSeq" id="WP_144635419.1">
    <property type="nucleotide sequence ID" value="NZ_BNAX01000016.1"/>
</dbReference>
<dbReference type="SUPFAM" id="SSF50129">
    <property type="entry name" value="GroES-like"/>
    <property type="match status" value="1"/>
</dbReference>
<evidence type="ECO:0000256" key="4">
    <source>
        <dbReference type="ARBA" id="ARBA00023002"/>
    </source>
</evidence>